<dbReference type="SUPFAM" id="SSF88659">
    <property type="entry name" value="Sigma3 and sigma4 domains of RNA polymerase sigma factors"/>
    <property type="match status" value="1"/>
</dbReference>
<dbReference type="InterPro" id="IPR003594">
    <property type="entry name" value="HATPase_dom"/>
</dbReference>
<dbReference type="SMART" id="SM00387">
    <property type="entry name" value="HATPase_c"/>
    <property type="match status" value="1"/>
</dbReference>
<dbReference type="SUPFAM" id="SSF55874">
    <property type="entry name" value="ATPase domain of HSP90 chaperone/DNA topoisomerase II/histidine kinase"/>
    <property type="match status" value="1"/>
</dbReference>
<keyword evidence="3" id="KW-0731">Sigma factor</keyword>
<dbReference type="AlphaFoldDB" id="A0A6J4IBE1"/>
<dbReference type="GO" id="GO:0016987">
    <property type="term" value="F:sigma factor activity"/>
    <property type="evidence" value="ECO:0007669"/>
    <property type="project" value="UniProtKB-KW"/>
</dbReference>
<dbReference type="CDD" id="cd16934">
    <property type="entry name" value="HATPase_RsbT-like"/>
    <property type="match status" value="1"/>
</dbReference>
<dbReference type="Gene3D" id="3.30.565.10">
    <property type="entry name" value="Histidine kinase-like ATPase, C-terminal domain"/>
    <property type="match status" value="1"/>
</dbReference>
<keyword evidence="4" id="KW-0238">DNA-binding</keyword>
<organism evidence="7">
    <name type="scientific">uncultured Acidimicrobiales bacterium</name>
    <dbReference type="NCBI Taxonomy" id="310071"/>
    <lineage>
        <taxon>Bacteria</taxon>
        <taxon>Bacillati</taxon>
        <taxon>Actinomycetota</taxon>
        <taxon>Acidimicrobiia</taxon>
        <taxon>Acidimicrobiales</taxon>
        <taxon>environmental samples</taxon>
    </lineage>
</organism>
<evidence type="ECO:0000256" key="1">
    <source>
        <dbReference type="ARBA" id="ARBA00010641"/>
    </source>
</evidence>
<dbReference type="PANTHER" id="PTHR43133:SF8">
    <property type="entry name" value="RNA POLYMERASE SIGMA FACTOR HI_1459-RELATED"/>
    <property type="match status" value="1"/>
</dbReference>
<dbReference type="InterPro" id="IPR007627">
    <property type="entry name" value="RNA_pol_sigma70_r2"/>
</dbReference>
<dbReference type="InterPro" id="IPR013249">
    <property type="entry name" value="RNA_pol_sigma70_r4_t2"/>
</dbReference>
<dbReference type="InterPro" id="IPR013325">
    <property type="entry name" value="RNA_pol_sigma_r2"/>
</dbReference>
<dbReference type="Pfam" id="PF04542">
    <property type="entry name" value="Sigma70_r2"/>
    <property type="match status" value="1"/>
</dbReference>
<dbReference type="Pfam" id="PF08281">
    <property type="entry name" value="Sigma70_r4_2"/>
    <property type="match status" value="1"/>
</dbReference>
<evidence type="ECO:0000256" key="2">
    <source>
        <dbReference type="ARBA" id="ARBA00023015"/>
    </source>
</evidence>
<keyword evidence="5" id="KW-0804">Transcription</keyword>
<dbReference type="InterPro" id="IPR036890">
    <property type="entry name" value="HATPase_C_sf"/>
</dbReference>
<sequence length="359" mass="38909">MSAGREVIDQDARLDGSDGLAELTGLIRRVVAGRVDSREAVDDIVQETVARLLAASHRLDGRAVGPYAVVTARNLVASQWRRADTGMRHAHRLFDPRAAVAPDEALLEREEAEAIRSALDRLSPREREVLLAHEVHGRDTRSLADELHSTPGAVAAQLSRSRAKLRVEYLIELDREPPTGQCRPVLLSLSAGDKRRQSELDAGYHLLDCGYCAALSEPLFDRRAAAAPDEVRVAVEVDADIVVVRQRGRDLAMQAGFSAAEATMIATAVSEIARNIVRFARRGEVTVTVATDGDATGVTVVARDAGPGIPDIERALEPGFTTYGGRGLGLPGSRRLMDEFVIVSDVGRGTTVTMTKWRR</sequence>
<feature type="domain" description="Histidine kinase/HSP90-like ATPase" evidence="6">
    <location>
        <begin position="260"/>
        <end position="359"/>
    </location>
</feature>
<proteinExistence type="inferred from homology"/>
<evidence type="ECO:0000313" key="7">
    <source>
        <dbReference type="EMBL" id="CAA9247711.1"/>
    </source>
</evidence>
<dbReference type="InterPro" id="IPR013324">
    <property type="entry name" value="RNA_pol_sigma_r3/r4-like"/>
</dbReference>
<dbReference type="PANTHER" id="PTHR43133">
    <property type="entry name" value="RNA POLYMERASE ECF-TYPE SIGMA FACTO"/>
    <property type="match status" value="1"/>
</dbReference>
<gene>
    <name evidence="7" type="ORF">AVDCRST_MAG20-2185</name>
</gene>
<name>A0A6J4IBE1_9ACTN</name>
<dbReference type="InterPro" id="IPR036388">
    <property type="entry name" value="WH-like_DNA-bd_sf"/>
</dbReference>
<dbReference type="GO" id="GO:0003677">
    <property type="term" value="F:DNA binding"/>
    <property type="evidence" value="ECO:0007669"/>
    <property type="project" value="UniProtKB-KW"/>
</dbReference>
<dbReference type="NCBIfam" id="TIGR02937">
    <property type="entry name" value="sigma70-ECF"/>
    <property type="match status" value="1"/>
</dbReference>
<evidence type="ECO:0000256" key="4">
    <source>
        <dbReference type="ARBA" id="ARBA00023125"/>
    </source>
</evidence>
<dbReference type="SUPFAM" id="SSF88946">
    <property type="entry name" value="Sigma2 domain of RNA polymerase sigma factors"/>
    <property type="match status" value="1"/>
</dbReference>
<dbReference type="Gene3D" id="1.10.10.10">
    <property type="entry name" value="Winged helix-like DNA-binding domain superfamily/Winged helix DNA-binding domain"/>
    <property type="match status" value="1"/>
</dbReference>
<dbReference type="Gene3D" id="1.10.1740.10">
    <property type="match status" value="1"/>
</dbReference>
<dbReference type="Pfam" id="PF13581">
    <property type="entry name" value="HATPase_c_2"/>
    <property type="match status" value="1"/>
</dbReference>
<reference evidence="7" key="1">
    <citation type="submission" date="2020-02" db="EMBL/GenBank/DDBJ databases">
        <authorList>
            <person name="Meier V. D."/>
        </authorList>
    </citation>
    <scope>NUCLEOTIDE SEQUENCE</scope>
    <source>
        <strain evidence="7">AVDCRST_MAG20</strain>
    </source>
</reference>
<dbReference type="EMBL" id="CADCSY010000092">
    <property type="protein sequence ID" value="CAA9247711.1"/>
    <property type="molecule type" value="Genomic_DNA"/>
</dbReference>
<accession>A0A6J4IBE1</accession>
<dbReference type="InterPro" id="IPR039425">
    <property type="entry name" value="RNA_pol_sigma-70-like"/>
</dbReference>
<dbReference type="GO" id="GO:0006352">
    <property type="term" value="P:DNA-templated transcription initiation"/>
    <property type="evidence" value="ECO:0007669"/>
    <property type="project" value="InterPro"/>
</dbReference>
<keyword evidence="2" id="KW-0805">Transcription regulation</keyword>
<dbReference type="InterPro" id="IPR014284">
    <property type="entry name" value="RNA_pol_sigma-70_dom"/>
</dbReference>
<comment type="similarity">
    <text evidence="1">Belongs to the sigma-70 factor family. ECF subfamily.</text>
</comment>
<evidence type="ECO:0000256" key="5">
    <source>
        <dbReference type="ARBA" id="ARBA00023163"/>
    </source>
</evidence>
<evidence type="ECO:0000259" key="6">
    <source>
        <dbReference type="SMART" id="SM00387"/>
    </source>
</evidence>
<protein>
    <recommendedName>
        <fullName evidence="6">Histidine kinase/HSP90-like ATPase domain-containing protein</fullName>
    </recommendedName>
</protein>
<evidence type="ECO:0000256" key="3">
    <source>
        <dbReference type="ARBA" id="ARBA00023082"/>
    </source>
</evidence>